<name>A0ABU0I0D3_9HYPH</name>
<protein>
    <submittedName>
        <fullName evidence="1">Uncharacterized protein</fullName>
    </submittedName>
</protein>
<evidence type="ECO:0000313" key="2">
    <source>
        <dbReference type="Proteomes" id="UP001231124"/>
    </source>
</evidence>
<comment type="caution">
    <text evidence="1">The sequence shown here is derived from an EMBL/GenBank/DDBJ whole genome shotgun (WGS) entry which is preliminary data.</text>
</comment>
<evidence type="ECO:0000313" key="1">
    <source>
        <dbReference type="EMBL" id="MDQ0448054.1"/>
    </source>
</evidence>
<dbReference type="EMBL" id="JAUSVP010000006">
    <property type="protein sequence ID" value="MDQ0448054.1"/>
    <property type="molecule type" value="Genomic_DNA"/>
</dbReference>
<organism evidence="1 2">
    <name type="scientific">Methylobacterium aerolatum</name>
    <dbReference type="NCBI Taxonomy" id="418708"/>
    <lineage>
        <taxon>Bacteria</taxon>
        <taxon>Pseudomonadati</taxon>
        <taxon>Pseudomonadota</taxon>
        <taxon>Alphaproteobacteria</taxon>
        <taxon>Hyphomicrobiales</taxon>
        <taxon>Methylobacteriaceae</taxon>
        <taxon>Methylobacterium</taxon>
    </lineage>
</organism>
<proteinExistence type="predicted"/>
<reference evidence="1 2" key="1">
    <citation type="submission" date="2023-07" db="EMBL/GenBank/DDBJ databases">
        <title>Genomic Encyclopedia of Type Strains, Phase IV (KMG-IV): sequencing the most valuable type-strain genomes for metagenomic binning, comparative biology and taxonomic classification.</title>
        <authorList>
            <person name="Goeker M."/>
        </authorList>
    </citation>
    <scope>NUCLEOTIDE SEQUENCE [LARGE SCALE GENOMIC DNA]</scope>
    <source>
        <strain evidence="1 2">DSM 19013</strain>
    </source>
</reference>
<dbReference type="Proteomes" id="UP001231124">
    <property type="component" value="Unassembled WGS sequence"/>
</dbReference>
<accession>A0ABU0I0D3</accession>
<gene>
    <name evidence="1" type="ORF">QO012_002559</name>
</gene>
<keyword evidence="2" id="KW-1185">Reference proteome</keyword>
<sequence length="32" mass="3441">MSLSASPPTTTTMPDDEVVEAFLQPLESDDLC</sequence>